<dbReference type="EMBL" id="GBXM01072464">
    <property type="protein sequence ID" value="JAH36113.1"/>
    <property type="molecule type" value="Transcribed_RNA"/>
</dbReference>
<proteinExistence type="predicted"/>
<sequence length="19" mass="2375">MHLPHRSTLNVHLWRSRSF</sequence>
<evidence type="ECO:0000313" key="1">
    <source>
        <dbReference type="EMBL" id="JAH36113.1"/>
    </source>
</evidence>
<protein>
    <submittedName>
        <fullName evidence="1">Uncharacterized protein</fullName>
    </submittedName>
</protein>
<reference evidence="1" key="1">
    <citation type="submission" date="2014-11" db="EMBL/GenBank/DDBJ databases">
        <authorList>
            <person name="Amaro Gonzalez C."/>
        </authorList>
    </citation>
    <scope>NUCLEOTIDE SEQUENCE</scope>
</reference>
<reference evidence="1" key="2">
    <citation type="journal article" date="2015" name="Fish Shellfish Immunol.">
        <title>Early steps in the European eel (Anguilla anguilla)-Vibrio vulnificus interaction in the gills: Role of the RtxA13 toxin.</title>
        <authorList>
            <person name="Callol A."/>
            <person name="Pajuelo D."/>
            <person name="Ebbesson L."/>
            <person name="Teles M."/>
            <person name="MacKenzie S."/>
            <person name="Amaro C."/>
        </authorList>
    </citation>
    <scope>NUCLEOTIDE SEQUENCE</scope>
</reference>
<accession>A0A0E9S6D8</accession>
<organism evidence="1">
    <name type="scientific">Anguilla anguilla</name>
    <name type="common">European freshwater eel</name>
    <name type="synonym">Muraena anguilla</name>
    <dbReference type="NCBI Taxonomy" id="7936"/>
    <lineage>
        <taxon>Eukaryota</taxon>
        <taxon>Metazoa</taxon>
        <taxon>Chordata</taxon>
        <taxon>Craniata</taxon>
        <taxon>Vertebrata</taxon>
        <taxon>Euteleostomi</taxon>
        <taxon>Actinopterygii</taxon>
        <taxon>Neopterygii</taxon>
        <taxon>Teleostei</taxon>
        <taxon>Anguilliformes</taxon>
        <taxon>Anguillidae</taxon>
        <taxon>Anguilla</taxon>
    </lineage>
</organism>
<dbReference type="AlphaFoldDB" id="A0A0E9S6D8"/>
<name>A0A0E9S6D8_ANGAN</name>